<feature type="region of interest" description="Disordered" evidence="1">
    <location>
        <begin position="248"/>
        <end position="504"/>
    </location>
</feature>
<reference evidence="4" key="1">
    <citation type="submission" date="2014-01" db="EMBL/GenBank/DDBJ databases">
        <title>The Genome Sequence of Anopheles melas CM1001059_A (V2).</title>
        <authorList>
            <consortium name="The Broad Institute Genomics Platform"/>
            <person name="Neafsey D.E."/>
            <person name="Besansky N."/>
            <person name="Howell P."/>
            <person name="Walton C."/>
            <person name="Young S.K."/>
            <person name="Zeng Q."/>
            <person name="Gargeya S."/>
            <person name="Fitzgerald M."/>
            <person name="Haas B."/>
            <person name="Abouelleil A."/>
            <person name="Allen A.W."/>
            <person name="Alvarado L."/>
            <person name="Arachchi H.M."/>
            <person name="Berlin A.M."/>
            <person name="Chapman S.B."/>
            <person name="Gainer-Dewar J."/>
            <person name="Goldberg J."/>
            <person name="Griggs A."/>
            <person name="Gujja S."/>
            <person name="Hansen M."/>
            <person name="Howarth C."/>
            <person name="Imamovic A."/>
            <person name="Ireland A."/>
            <person name="Larimer J."/>
            <person name="McCowan C."/>
            <person name="Murphy C."/>
            <person name="Pearson M."/>
            <person name="Poon T.W."/>
            <person name="Priest M."/>
            <person name="Roberts A."/>
            <person name="Saif S."/>
            <person name="Shea T."/>
            <person name="Sisk P."/>
            <person name="Sykes S."/>
            <person name="Wortman J."/>
            <person name="Nusbaum C."/>
            <person name="Birren B."/>
        </authorList>
    </citation>
    <scope>NUCLEOTIDE SEQUENCE [LARGE SCALE GENOMIC DNA]</scope>
    <source>
        <strain evidence="4">CM1001059</strain>
    </source>
</reference>
<dbReference type="VEuPathDB" id="VectorBase:AMEC014451"/>
<dbReference type="STRING" id="34690.A0A182U5U8"/>
<feature type="region of interest" description="Disordered" evidence="1">
    <location>
        <begin position="199"/>
        <end position="236"/>
    </location>
</feature>
<feature type="compositionally biased region" description="Pro residues" evidence="1">
    <location>
        <begin position="386"/>
        <end position="399"/>
    </location>
</feature>
<evidence type="ECO:0000313" key="4">
    <source>
        <dbReference type="Proteomes" id="UP000075902"/>
    </source>
</evidence>
<dbReference type="PRINTS" id="PR01217">
    <property type="entry name" value="PRICHEXTENSN"/>
</dbReference>
<evidence type="ECO:0000313" key="3">
    <source>
        <dbReference type="EnsemblMetazoa" id="AMEC014451-PA"/>
    </source>
</evidence>
<dbReference type="Proteomes" id="UP000075902">
    <property type="component" value="Unassembled WGS sequence"/>
</dbReference>
<organism evidence="3 4">
    <name type="scientific">Anopheles melas</name>
    <dbReference type="NCBI Taxonomy" id="34690"/>
    <lineage>
        <taxon>Eukaryota</taxon>
        <taxon>Metazoa</taxon>
        <taxon>Ecdysozoa</taxon>
        <taxon>Arthropoda</taxon>
        <taxon>Hexapoda</taxon>
        <taxon>Insecta</taxon>
        <taxon>Pterygota</taxon>
        <taxon>Neoptera</taxon>
        <taxon>Endopterygota</taxon>
        <taxon>Diptera</taxon>
        <taxon>Nematocera</taxon>
        <taxon>Culicoidea</taxon>
        <taxon>Culicidae</taxon>
        <taxon>Anophelinae</taxon>
        <taxon>Anopheles</taxon>
    </lineage>
</organism>
<feature type="compositionally biased region" description="Low complexity" evidence="1">
    <location>
        <begin position="729"/>
        <end position="750"/>
    </location>
</feature>
<dbReference type="AlphaFoldDB" id="A0A182U5U8"/>
<feature type="compositionally biased region" description="Basic and acidic residues" evidence="1">
    <location>
        <begin position="304"/>
        <end position="313"/>
    </location>
</feature>
<evidence type="ECO:0000256" key="1">
    <source>
        <dbReference type="SAM" id="MobiDB-lite"/>
    </source>
</evidence>
<keyword evidence="4" id="KW-1185">Reference proteome</keyword>
<feature type="compositionally biased region" description="Low complexity" evidence="1">
    <location>
        <begin position="651"/>
        <end position="661"/>
    </location>
</feature>
<dbReference type="PROSITE" id="PS51257">
    <property type="entry name" value="PROKAR_LIPOPROTEIN"/>
    <property type="match status" value="1"/>
</dbReference>
<feature type="compositionally biased region" description="Basic and acidic residues" evidence="1">
    <location>
        <begin position="407"/>
        <end position="421"/>
    </location>
</feature>
<keyword evidence="2" id="KW-0732">Signal</keyword>
<feature type="compositionally biased region" description="Pro residues" evidence="1">
    <location>
        <begin position="317"/>
        <end position="347"/>
    </location>
</feature>
<proteinExistence type="predicted"/>
<feature type="chain" id="PRO_5008137762" description="EB domain-containing protein" evidence="2">
    <location>
        <begin position="32"/>
        <end position="867"/>
    </location>
</feature>
<feature type="compositionally biased region" description="Pro residues" evidence="1">
    <location>
        <begin position="280"/>
        <end position="290"/>
    </location>
</feature>
<evidence type="ECO:0008006" key="5">
    <source>
        <dbReference type="Google" id="ProtNLM"/>
    </source>
</evidence>
<feature type="compositionally biased region" description="Basic and acidic residues" evidence="1">
    <location>
        <begin position="199"/>
        <end position="221"/>
    </location>
</feature>
<protein>
    <recommendedName>
        <fullName evidence="5">EB domain-containing protein</fullName>
    </recommendedName>
</protein>
<feature type="compositionally biased region" description="Basic and acidic residues" evidence="1">
    <location>
        <begin position="463"/>
        <end position="479"/>
    </location>
</feature>
<accession>A0A182U5U8</accession>
<feature type="compositionally biased region" description="Low complexity" evidence="1">
    <location>
        <begin position="682"/>
        <end position="694"/>
    </location>
</feature>
<evidence type="ECO:0000256" key="2">
    <source>
        <dbReference type="SAM" id="SignalP"/>
    </source>
</evidence>
<feature type="region of interest" description="Disordered" evidence="1">
    <location>
        <begin position="722"/>
        <end position="761"/>
    </location>
</feature>
<name>A0A182U5U8_9DIPT</name>
<dbReference type="EnsemblMetazoa" id="AMEC014451-RA">
    <property type="protein sequence ID" value="AMEC014451-PA"/>
    <property type="gene ID" value="AMEC014451"/>
</dbReference>
<reference evidence="3" key="2">
    <citation type="submission" date="2020-05" db="UniProtKB">
        <authorList>
            <consortium name="EnsemblMetazoa"/>
        </authorList>
    </citation>
    <scope>IDENTIFICATION</scope>
    <source>
        <strain evidence="3">CM1001059</strain>
    </source>
</reference>
<sequence>MVIRIMDGAWPLWCLVGCLLMVGCSLSLVRADEASPVVGELLEPNEYGSITPEDLCQSLCGECQCRGRLVSENQCQCSCDFAVDSAGGQQCTLKVQQLCSKMDVQCVFNGTEEAYVREPRGCHTMSCYEQEMHHDEGGYDGYEHGGEGYGYDEGYGHGVKQLVCCKDKHKHKEKKHKHKKHKKHEKHMKFHIVIKGKIPEHSCHGGHEGGEHYEGYEDHGGYRAATPDRPQMNPAHMPMDVAVWTNRQKQAKKHPFRRPVHHHQQPSHHRPASHYGRPPSYGPPPPPYPVDPRAKSADPPSLEPRPEPMHDSQDAQPPSPQQGPPPPPPPPPQPTPPAEPESPPVTPFPQHQLTPPPNLYDGAPVGPKPAPQNSKQEPLKHHSFTPPSPPSPPSPPVRPPMITVDPPPRRIDSSRSFDEPSHSSCQFDSYDFNYYHLPPPPPPSSYRSFSSSYVPSYPTSHYHPHDQYDTPEYYPEKPVEYSQYDDNSNEHRAYQSSHGVHPLSDNEVEDWPEYPPRYPSDIHTYNQIISRQIIEVDTALRYTDKPFQPTPRPLRDEFEPPTAEVGPILFEPAGPADKNYEMYPVPTPPPDAFIPAVPAPPTVPFEFADPESGPVLFPPNSEEALYPQPTPPPHYLLAKEAGSMSSFGFEHQPQQQFQQHPWGPTFDGGTSWGYSRSAAGPSQFRSGSSRSSAPCSRRYFEISGTSYPAAIASNEAGTAAVSSRRDVFASPSNATRSSRSRSTYALRSSAPRGYSQSTSSPLNWYSRRNSIASYTNWFMRNTFEVSSLNGVDPNAQPPIASSICRSGFFSRSAITSSYISGSFSFASVSLWSFSVAKAYTMCVQRLASTSFGSNLPAPGRFTDQLVK</sequence>
<feature type="compositionally biased region" description="Basic residues" evidence="1">
    <location>
        <begin position="249"/>
        <end position="272"/>
    </location>
</feature>
<feature type="region of interest" description="Disordered" evidence="1">
    <location>
        <begin position="649"/>
        <end position="694"/>
    </location>
</feature>
<feature type="compositionally biased region" description="Low complexity" evidence="1">
    <location>
        <begin position="445"/>
        <end position="461"/>
    </location>
</feature>
<feature type="signal peptide" evidence="2">
    <location>
        <begin position="1"/>
        <end position="31"/>
    </location>
</feature>